<name>A0A143HDR6_9BACL</name>
<dbReference type="CDD" id="cd04883">
    <property type="entry name" value="ACT_AcuB"/>
    <property type="match status" value="1"/>
</dbReference>
<dbReference type="SUPFAM" id="SSF55021">
    <property type="entry name" value="ACT-like"/>
    <property type="match status" value="1"/>
</dbReference>
<dbReference type="SUPFAM" id="SSF54631">
    <property type="entry name" value="CBS-domain pair"/>
    <property type="match status" value="1"/>
</dbReference>
<reference evidence="6" key="2">
    <citation type="submission" date="2016-03" db="EMBL/GenBank/DDBJ databases">
        <authorList>
            <person name="Ploux O."/>
        </authorList>
    </citation>
    <scope>NUCLEOTIDE SEQUENCE [LARGE SCALE GENOMIC DNA]</scope>
    <source>
        <strain evidence="6">PP9</strain>
    </source>
</reference>
<sequence>MLIEEIMNKQVLTLQPTHTMADAAKLMKERKIRHVPVVDENGKLLGLVTERDLKNALPSSLLKDGDTSLYHRTLDQIMITNPIIGHPLDFVEEVALILYEHRIGCLPIVSKGELVGIITGTDLLYTYIEITGATKPSSQMEIRVQDRIGALHEVTKIFANHHASILSVLIYPDSKDDENKILSIRLKIMNPLPIIDELRKEGFDVLWPNLPTKSRQ</sequence>
<dbReference type="PANTHER" id="PTHR43080">
    <property type="entry name" value="CBS DOMAIN-CONTAINING PROTEIN CBSX3, MITOCHONDRIAL"/>
    <property type="match status" value="1"/>
</dbReference>
<dbReference type="AlphaFoldDB" id="A0A143HDR6"/>
<dbReference type="InterPro" id="IPR045865">
    <property type="entry name" value="ACT-like_dom_sf"/>
</dbReference>
<reference evidence="5 6" key="1">
    <citation type="journal article" date="2016" name="Genome Announc.">
        <title>Whole-Genome Sequence of Rummeliibacillus stabekisii Strain PP9 Isolated from Antarctic Soil.</title>
        <authorList>
            <person name="da Mota F.F."/>
            <person name="Vollu R.E."/>
            <person name="Jurelevicius D."/>
            <person name="Seldin L."/>
        </authorList>
    </citation>
    <scope>NUCLEOTIDE SEQUENCE [LARGE SCALE GENOMIC DNA]</scope>
    <source>
        <strain evidence="5 6">PP9</strain>
    </source>
</reference>
<dbReference type="SMART" id="SM00116">
    <property type="entry name" value="CBS"/>
    <property type="match status" value="2"/>
</dbReference>
<dbReference type="InterPro" id="IPR000644">
    <property type="entry name" value="CBS_dom"/>
</dbReference>
<keyword evidence="6" id="KW-1185">Reference proteome</keyword>
<keyword evidence="1 2" id="KW-0129">CBS domain</keyword>
<protein>
    <submittedName>
        <fullName evidence="5">Acetoin utilization protein AcuB</fullName>
    </submittedName>
</protein>
<feature type="domain" description="CBS" evidence="3">
    <location>
        <begin position="7"/>
        <end position="65"/>
    </location>
</feature>
<dbReference type="PROSITE" id="PS51371">
    <property type="entry name" value="CBS"/>
    <property type="match status" value="2"/>
</dbReference>
<dbReference type="Pfam" id="PF00571">
    <property type="entry name" value="CBS"/>
    <property type="match status" value="2"/>
</dbReference>
<evidence type="ECO:0000313" key="5">
    <source>
        <dbReference type="EMBL" id="AMW99636.1"/>
    </source>
</evidence>
<organism evidence="5 6">
    <name type="scientific">Rummeliibacillus stabekisii</name>
    <dbReference type="NCBI Taxonomy" id="241244"/>
    <lineage>
        <taxon>Bacteria</taxon>
        <taxon>Bacillati</taxon>
        <taxon>Bacillota</taxon>
        <taxon>Bacilli</taxon>
        <taxon>Bacillales</taxon>
        <taxon>Caryophanaceae</taxon>
        <taxon>Rummeliibacillus</taxon>
    </lineage>
</organism>
<accession>A0A143HDR6</accession>
<feature type="domain" description="ACT" evidence="4">
    <location>
        <begin position="139"/>
        <end position="213"/>
    </location>
</feature>
<dbReference type="InterPro" id="IPR051257">
    <property type="entry name" value="Diverse_CBS-Domain"/>
</dbReference>
<dbReference type="EMBL" id="CP014806">
    <property type="protein sequence ID" value="AMW99636.1"/>
    <property type="molecule type" value="Genomic_DNA"/>
</dbReference>
<dbReference type="PANTHER" id="PTHR43080:SF2">
    <property type="entry name" value="CBS DOMAIN-CONTAINING PROTEIN"/>
    <property type="match status" value="1"/>
</dbReference>
<evidence type="ECO:0000313" key="6">
    <source>
        <dbReference type="Proteomes" id="UP000076021"/>
    </source>
</evidence>
<dbReference type="Gene3D" id="3.10.580.10">
    <property type="entry name" value="CBS-domain"/>
    <property type="match status" value="1"/>
</dbReference>
<evidence type="ECO:0000256" key="2">
    <source>
        <dbReference type="PROSITE-ProRule" id="PRU00703"/>
    </source>
</evidence>
<dbReference type="CDD" id="cd04584">
    <property type="entry name" value="CBS_pair_AcuB_like"/>
    <property type="match status" value="1"/>
</dbReference>
<dbReference type="Pfam" id="PF01842">
    <property type="entry name" value="ACT"/>
    <property type="match status" value="1"/>
</dbReference>
<evidence type="ECO:0000259" key="4">
    <source>
        <dbReference type="PROSITE" id="PS51671"/>
    </source>
</evidence>
<dbReference type="OrthoDB" id="9781631at2"/>
<dbReference type="KEGG" id="rst:ATY39_09280"/>
<evidence type="ECO:0000259" key="3">
    <source>
        <dbReference type="PROSITE" id="PS51371"/>
    </source>
</evidence>
<dbReference type="InterPro" id="IPR046342">
    <property type="entry name" value="CBS_dom_sf"/>
</dbReference>
<dbReference type="RefSeq" id="WP_066788958.1">
    <property type="nucleotide sequence ID" value="NZ_CP014806.1"/>
</dbReference>
<feature type="domain" description="CBS" evidence="3">
    <location>
        <begin position="78"/>
        <end position="134"/>
    </location>
</feature>
<dbReference type="Proteomes" id="UP000076021">
    <property type="component" value="Chromosome"/>
</dbReference>
<dbReference type="InterPro" id="IPR002912">
    <property type="entry name" value="ACT_dom"/>
</dbReference>
<gene>
    <name evidence="5" type="ORF">ATY39_09280</name>
</gene>
<proteinExistence type="predicted"/>
<dbReference type="STRING" id="241244.ATY39_09280"/>
<evidence type="ECO:0000256" key="1">
    <source>
        <dbReference type="ARBA" id="ARBA00023122"/>
    </source>
</evidence>
<dbReference type="PROSITE" id="PS51671">
    <property type="entry name" value="ACT"/>
    <property type="match status" value="1"/>
</dbReference>